<protein>
    <submittedName>
        <fullName evidence="1">Phosphonoacetaldehyde phosphonohydrolase-related protein</fullName>
    </submittedName>
</protein>
<reference evidence="1 2" key="1">
    <citation type="submission" date="2020-07" db="EMBL/GenBank/DDBJ databases">
        <title>Diversity of carbapenemase encoding genes among Pseudomonas putida group clinical isolates in a tertiary Brazilian hospital.</title>
        <authorList>
            <person name="Alberto-Lei F."/>
            <person name="Nodari C.S."/>
            <person name="Streling A.P."/>
            <person name="Paulino J.T."/>
            <person name="Bessa-Neto F.O."/>
            <person name="Cayo R."/>
            <person name="Gales A.C."/>
        </authorList>
    </citation>
    <scope>NUCLEOTIDE SEQUENCE [LARGE SCALE GENOMIC DNA]</scope>
    <source>
        <strain evidence="1 2">14535</strain>
    </source>
</reference>
<keyword evidence="1" id="KW-0378">Hydrolase</keyword>
<sequence>MHATPALTAVLFGLRGCLVQSANGAPAPAPGALAILANLHQRHVPCIWLDEIADPPSQRMAQMLPDWLPGLTVTDPGLPAPNACWQALMQLGSQRLAGCVLVSGDPRLLQAGLNAGLWTIGLAACSPLCEPGSAQWQALPPAEQDLARGKATLALFSLGVHSVIDHLEALDTCLQDIARRRAKGEKP</sequence>
<dbReference type="SUPFAM" id="SSF56784">
    <property type="entry name" value="HAD-like"/>
    <property type="match status" value="1"/>
</dbReference>
<dbReference type="GO" id="GO:0016787">
    <property type="term" value="F:hydrolase activity"/>
    <property type="evidence" value="ECO:0007669"/>
    <property type="project" value="UniProtKB-KW"/>
</dbReference>
<dbReference type="RefSeq" id="WP_182364835.1">
    <property type="nucleotide sequence ID" value="NZ_JACGCU010000001.1"/>
</dbReference>
<comment type="caution">
    <text evidence="1">The sequence shown here is derived from an EMBL/GenBank/DDBJ whole genome shotgun (WGS) entry which is preliminary data.</text>
</comment>
<proteinExistence type="predicted"/>
<dbReference type="Gene3D" id="3.40.50.1000">
    <property type="entry name" value="HAD superfamily/HAD-like"/>
    <property type="match status" value="1"/>
</dbReference>
<evidence type="ECO:0000313" key="2">
    <source>
        <dbReference type="Proteomes" id="UP000556620"/>
    </source>
</evidence>
<dbReference type="AlphaFoldDB" id="A0A7W2JEP8"/>
<name>A0A7W2JEP8_9PSED</name>
<evidence type="ECO:0000313" key="1">
    <source>
        <dbReference type="EMBL" id="MBA6057647.1"/>
    </source>
</evidence>
<dbReference type="EMBL" id="JACGCU010000001">
    <property type="protein sequence ID" value="MBA6057647.1"/>
    <property type="molecule type" value="Genomic_DNA"/>
</dbReference>
<accession>A0A7W2JEP8</accession>
<dbReference type="InterPro" id="IPR036412">
    <property type="entry name" value="HAD-like_sf"/>
</dbReference>
<gene>
    <name evidence="1" type="ORF">H4C44_00440</name>
</gene>
<dbReference type="InterPro" id="IPR023214">
    <property type="entry name" value="HAD_sf"/>
</dbReference>
<dbReference type="Proteomes" id="UP000556620">
    <property type="component" value="Unassembled WGS sequence"/>
</dbReference>
<organism evidence="1 2">
    <name type="scientific">Pseudomonas juntendi</name>
    <dbReference type="NCBI Taxonomy" id="2666183"/>
    <lineage>
        <taxon>Bacteria</taxon>
        <taxon>Pseudomonadati</taxon>
        <taxon>Pseudomonadota</taxon>
        <taxon>Gammaproteobacteria</taxon>
        <taxon>Pseudomonadales</taxon>
        <taxon>Pseudomonadaceae</taxon>
        <taxon>Pseudomonas</taxon>
    </lineage>
</organism>